<evidence type="ECO:0000256" key="2">
    <source>
        <dbReference type="SAM" id="Phobius"/>
    </source>
</evidence>
<dbReference type="AlphaFoldDB" id="A0A813YKN1"/>
<reference evidence="4" key="1">
    <citation type="submission" date="2021-02" db="EMBL/GenBank/DDBJ databases">
        <authorList>
            <person name="Nowell W R."/>
        </authorList>
    </citation>
    <scope>NUCLEOTIDE SEQUENCE</scope>
</reference>
<gene>
    <name evidence="5" type="ORF">JBS370_LOCUS3165</name>
    <name evidence="4" type="ORF">ZHD862_LOCUS6610</name>
</gene>
<organism evidence="4 6">
    <name type="scientific">Rotaria sordida</name>
    <dbReference type="NCBI Taxonomy" id="392033"/>
    <lineage>
        <taxon>Eukaryota</taxon>
        <taxon>Metazoa</taxon>
        <taxon>Spiralia</taxon>
        <taxon>Gnathifera</taxon>
        <taxon>Rotifera</taxon>
        <taxon>Eurotatoria</taxon>
        <taxon>Bdelloidea</taxon>
        <taxon>Philodinida</taxon>
        <taxon>Philodinidae</taxon>
        <taxon>Rotaria</taxon>
    </lineage>
</organism>
<dbReference type="Proteomes" id="UP000663864">
    <property type="component" value="Unassembled WGS sequence"/>
</dbReference>
<dbReference type="EMBL" id="CAJNOT010000189">
    <property type="protein sequence ID" value="CAF0885501.1"/>
    <property type="molecule type" value="Genomic_DNA"/>
</dbReference>
<evidence type="ECO:0000256" key="1">
    <source>
        <dbReference type="SAM" id="MobiDB-lite"/>
    </source>
</evidence>
<dbReference type="Proteomes" id="UP000663836">
    <property type="component" value="Unassembled WGS sequence"/>
</dbReference>
<dbReference type="EMBL" id="CAJOBD010000133">
    <property type="protein sequence ID" value="CAF3588400.1"/>
    <property type="molecule type" value="Genomic_DNA"/>
</dbReference>
<evidence type="ECO:0000313" key="5">
    <source>
        <dbReference type="EMBL" id="CAF3588400.1"/>
    </source>
</evidence>
<keyword evidence="2" id="KW-0812">Transmembrane</keyword>
<feature type="signal peptide" evidence="3">
    <location>
        <begin position="1"/>
        <end position="19"/>
    </location>
</feature>
<keyword evidence="2" id="KW-1133">Transmembrane helix</keyword>
<name>A0A813YKN1_9BILA</name>
<keyword evidence="3" id="KW-0732">Signal</keyword>
<feature type="chain" id="PRO_5036223591" evidence="3">
    <location>
        <begin position="20"/>
        <end position="412"/>
    </location>
</feature>
<protein>
    <submittedName>
        <fullName evidence="4">Uncharacterized protein</fullName>
    </submittedName>
</protein>
<keyword evidence="2" id="KW-0472">Membrane</keyword>
<feature type="transmembrane region" description="Helical" evidence="2">
    <location>
        <begin position="327"/>
        <end position="351"/>
    </location>
</feature>
<comment type="caution">
    <text evidence="4">The sequence shown here is derived from an EMBL/GenBank/DDBJ whole genome shotgun (WGS) entry which is preliminary data.</text>
</comment>
<sequence>MQFLLYLLIFTITFSYTITSDLSTKFNITIKIPENTTSLRQLPYKTVHVKYTLPSTDDQWIIVGIEPFIQSLNKEIQQMTIHLCHLGTHTHQYDTIWYNDETICKSGQSMLIYQWTSYSSLTRYQMDNDVGFQLDKSKLIVFTITYFKERQLDNDQSGVILYISTVKPRFYMGTIVVGNKQQQKHFSCRISNYPRLLYDIQPLFPATKQVWLRIYTIRHRIFGRPIVQSVFNSLILSNQNETNIGILSKDIFLKPDDYLIIECELISATYCKFLIFYEYKNIELENFIKTDHTCHNNDYPNLFELMPSRTSFEIDPILPSKSNKRGITIFLLVVILLFVIWTLIILGCVIMRRARGLANFRTEPSTPIRTTQTTKPTFVEQRPTDDQVQQQKLIAAGDRIAQIDTEPMGLTH</sequence>
<evidence type="ECO:0000256" key="3">
    <source>
        <dbReference type="SAM" id="SignalP"/>
    </source>
</evidence>
<evidence type="ECO:0000313" key="6">
    <source>
        <dbReference type="Proteomes" id="UP000663864"/>
    </source>
</evidence>
<feature type="region of interest" description="Disordered" evidence="1">
    <location>
        <begin position="364"/>
        <end position="383"/>
    </location>
</feature>
<evidence type="ECO:0000313" key="4">
    <source>
        <dbReference type="EMBL" id="CAF0885501.1"/>
    </source>
</evidence>
<feature type="compositionally biased region" description="Low complexity" evidence="1">
    <location>
        <begin position="364"/>
        <end position="377"/>
    </location>
</feature>
<proteinExistence type="predicted"/>
<accession>A0A813YKN1</accession>